<evidence type="ECO:0000313" key="1">
    <source>
        <dbReference type="EMBL" id="KAF9488345.1"/>
    </source>
</evidence>
<evidence type="ECO:0000313" key="2">
    <source>
        <dbReference type="Proteomes" id="UP000807025"/>
    </source>
</evidence>
<name>A0A9P5ZJG0_PLEER</name>
<gene>
    <name evidence="1" type="ORF">BDN71DRAFT_467714</name>
</gene>
<accession>A0A9P5ZJG0</accession>
<dbReference type="AlphaFoldDB" id="A0A9P5ZJG0"/>
<keyword evidence="2" id="KW-1185">Reference proteome</keyword>
<comment type="caution">
    <text evidence="1">The sequence shown here is derived from an EMBL/GenBank/DDBJ whole genome shotgun (WGS) entry which is preliminary data.</text>
</comment>
<reference evidence="1" key="1">
    <citation type="submission" date="2020-11" db="EMBL/GenBank/DDBJ databases">
        <authorList>
            <consortium name="DOE Joint Genome Institute"/>
            <person name="Ahrendt S."/>
            <person name="Riley R."/>
            <person name="Andreopoulos W."/>
            <person name="Labutti K."/>
            <person name="Pangilinan J."/>
            <person name="Ruiz-Duenas F.J."/>
            <person name="Barrasa J.M."/>
            <person name="Sanchez-Garcia M."/>
            <person name="Camarero S."/>
            <person name="Miyauchi S."/>
            <person name="Serrano A."/>
            <person name="Linde D."/>
            <person name="Babiker R."/>
            <person name="Drula E."/>
            <person name="Ayuso-Fernandez I."/>
            <person name="Pacheco R."/>
            <person name="Padilla G."/>
            <person name="Ferreira P."/>
            <person name="Barriuso J."/>
            <person name="Kellner H."/>
            <person name="Castanera R."/>
            <person name="Alfaro M."/>
            <person name="Ramirez L."/>
            <person name="Pisabarro A.G."/>
            <person name="Kuo A."/>
            <person name="Tritt A."/>
            <person name="Lipzen A."/>
            <person name="He G."/>
            <person name="Yan M."/>
            <person name="Ng V."/>
            <person name="Cullen D."/>
            <person name="Martin F."/>
            <person name="Rosso M.-N."/>
            <person name="Henrissat B."/>
            <person name="Hibbett D."/>
            <person name="Martinez A.T."/>
            <person name="Grigoriev I.V."/>
        </authorList>
    </citation>
    <scope>NUCLEOTIDE SEQUENCE</scope>
    <source>
        <strain evidence="1">ATCC 90797</strain>
    </source>
</reference>
<dbReference type="OrthoDB" id="2788229at2759"/>
<protein>
    <submittedName>
        <fullName evidence="1">Uncharacterized protein</fullName>
    </submittedName>
</protein>
<organism evidence="1 2">
    <name type="scientific">Pleurotus eryngii</name>
    <name type="common">Boletus of the steppes</name>
    <dbReference type="NCBI Taxonomy" id="5323"/>
    <lineage>
        <taxon>Eukaryota</taxon>
        <taxon>Fungi</taxon>
        <taxon>Dikarya</taxon>
        <taxon>Basidiomycota</taxon>
        <taxon>Agaricomycotina</taxon>
        <taxon>Agaricomycetes</taxon>
        <taxon>Agaricomycetidae</taxon>
        <taxon>Agaricales</taxon>
        <taxon>Pleurotineae</taxon>
        <taxon>Pleurotaceae</taxon>
        <taxon>Pleurotus</taxon>
    </lineage>
</organism>
<dbReference type="EMBL" id="MU154717">
    <property type="protein sequence ID" value="KAF9488345.1"/>
    <property type="molecule type" value="Genomic_DNA"/>
</dbReference>
<sequence>MLRLPPEISFAIINGLDVTQPNDRKTLHSLLFVSKQVNVFALRTIYQDISFLNRSAYDQFFRQLCLFSCDIESNPGLRFTTVFSCRLALRNRDGEAMIRSKEVNRTLESIIPFLINVRRMSISVDDGFAYPHALRSLPPSAPLTHLKIGKCGMCSEDFQQFLASRPTLEWLSIYSSRPGSARAVERNHLTIDALPRLLSLSIDAEDTVFFENPLTSLVNLACNVRYISQMDSASIVCRMAPFASVTACHLRGAYYMDISPILTSLPHLEYLWVGKTELIVRTVPS</sequence>
<proteinExistence type="predicted"/>
<dbReference type="Proteomes" id="UP000807025">
    <property type="component" value="Unassembled WGS sequence"/>
</dbReference>
<dbReference type="SUPFAM" id="SSF52047">
    <property type="entry name" value="RNI-like"/>
    <property type="match status" value="1"/>
</dbReference>